<name>A0AAP3E5M8_9EURY</name>
<dbReference type="AlphaFoldDB" id="A0AAP3E5M8"/>
<accession>A0AAP3E5M8</accession>
<reference evidence="1 2" key="1">
    <citation type="submission" date="2022-09" db="EMBL/GenBank/DDBJ databases">
        <title>Enrichment on poylsaccharides allowed isolation of novel metabolic and taxonomic groups of Haloarchaea.</title>
        <authorList>
            <person name="Sorokin D.Y."/>
            <person name="Elcheninov A.G."/>
            <person name="Khizhniak T.V."/>
            <person name="Kolganova T.V."/>
            <person name="Kublanov I.V."/>
        </authorList>
    </citation>
    <scope>NUCLEOTIDE SEQUENCE [LARGE SCALE GENOMIC DNA]</scope>
    <source>
        <strain evidence="1 2">AArc-curdl1</strain>
    </source>
</reference>
<dbReference type="EMBL" id="JAOPJZ010000002">
    <property type="protein sequence ID" value="MCU4751195.1"/>
    <property type="molecule type" value="Genomic_DNA"/>
</dbReference>
<proteinExistence type="predicted"/>
<sequence>MKRYETDVRDGVLFLETDDGWIEIGSLDGICELIGGETYVLEYDEQQRSVSWLDTDAEGKLSFDVRETLREMSYDKEFVANIESVDADTMDGEYSMRASVFADLMIAIWESKGDL</sequence>
<evidence type="ECO:0000313" key="1">
    <source>
        <dbReference type="EMBL" id="MCU4751195.1"/>
    </source>
</evidence>
<dbReference type="Proteomes" id="UP001321047">
    <property type="component" value="Unassembled WGS sequence"/>
</dbReference>
<protein>
    <submittedName>
        <fullName evidence="1">Uncharacterized protein</fullName>
    </submittedName>
</protein>
<comment type="caution">
    <text evidence="1">The sequence shown here is derived from an EMBL/GenBank/DDBJ whole genome shotgun (WGS) entry which is preliminary data.</text>
</comment>
<dbReference type="RefSeq" id="WP_342806719.1">
    <property type="nucleotide sequence ID" value="NZ_JAOPJZ010000002.1"/>
</dbReference>
<gene>
    <name evidence="1" type="ORF">OB919_04235</name>
</gene>
<keyword evidence="2" id="KW-1185">Reference proteome</keyword>
<evidence type="ECO:0000313" key="2">
    <source>
        <dbReference type="Proteomes" id="UP001321047"/>
    </source>
</evidence>
<organism evidence="1 2">
    <name type="scientific">Natronosalvus hydrolyticus</name>
    <dbReference type="NCBI Taxonomy" id="2979988"/>
    <lineage>
        <taxon>Archaea</taxon>
        <taxon>Methanobacteriati</taxon>
        <taxon>Methanobacteriota</taxon>
        <taxon>Stenosarchaea group</taxon>
        <taxon>Halobacteria</taxon>
        <taxon>Halobacteriales</taxon>
        <taxon>Natrialbaceae</taxon>
        <taxon>Natronosalvus</taxon>
    </lineage>
</organism>